<dbReference type="PANTHER" id="PTHR46566">
    <property type="entry name" value="1-PHOSPHOFRUCTOKINASE-RELATED"/>
    <property type="match status" value="1"/>
</dbReference>
<dbReference type="GO" id="GO:0005524">
    <property type="term" value="F:ATP binding"/>
    <property type="evidence" value="ECO:0007669"/>
    <property type="project" value="UniProtKB-KW"/>
</dbReference>
<evidence type="ECO:0000256" key="5">
    <source>
        <dbReference type="ARBA" id="ARBA00022840"/>
    </source>
</evidence>
<protein>
    <submittedName>
        <fullName evidence="8">Phosphofructokinase</fullName>
    </submittedName>
</protein>
<dbReference type="PIRSF" id="PIRSF000535">
    <property type="entry name" value="1PFK/6PFK/LacC"/>
    <property type="match status" value="1"/>
</dbReference>
<evidence type="ECO:0000256" key="3">
    <source>
        <dbReference type="ARBA" id="ARBA00022741"/>
    </source>
</evidence>
<keyword evidence="4" id="KW-0418">Kinase</keyword>
<dbReference type="InterPro" id="IPR029056">
    <property type="entry name" value="Ribokinase-like"/>
</dbReference>
<keyword evidence="2 6" id="KW-0808">Transferase</keyword>
<dbReference type="Gene3D" id="3.40.1190.20">
    <property type="match status" value="1"/>
</dbReference>
<gene>
    <name evidence="8" type="ORF">HF995_03790</name>
</gene>
<dbReference type="Proteomes" id="UP000774283">
    <property type="component" value="Unassembled WGS sequence"/>
</dbReference>
<dbReference type="PANTHER" id="PTHR46566:SF2">
    <property type="entry name" value="ATP-DEPENDENT 6-PHOSPHOFRUCTOKINASE ISOZYME 2"/>
    <property type="match status" value="1"/>
</dbReference>
<evidence type="ECO:0000313" key="8">
    <source>
        <dbReference type="EMBL" id="NKX92402.1"/>
    </source>
</evidence>
<evidence type="ECO:0000256" key="2">
    <source>
        <dbReference type="ARBA" id="ARBA00022679"/>
    </source>
</evidence>
<evidence type="ECO:0000256" key="4">
    <source>
        <dbReference type="ARBA" id="ARBA00022777"/>
    </source>
</evidence>
<evidence type="ECO:0000256" key="6">
    <source>
        <dbReference type="PIRNR" id="PIRNR000535"/>
    </source>
</evidence>
<reference evidence="8 9" key="1">
    <citation type="submission" date="2020-04" db="EMBL/GenBank/DDBJ databases">
        <title>MicrobeNet Type strains.</title>
        <authorList>
            <person name="Nicholson A.C."/>
        </authorList>
    </citation>
    <scope>NUCLEOTIDE SEQUENCE [LARGE SCALE GENOMIC DNA]</scope>
    <source>
        <strain evidence="8 9">ATCC BAA-789</strain>
    </source>
</reference>
<keyword evidence="5" id="KW-0067">ATP-binding</keyword>
<evidence type="ECO:0000259" key="7">
    <source>
        <dbReference type="Pfam" id="PF00294"/>
    </source>
</evidence>
<accession>A0A9X5INR0</accession>
<name>A0A9X5INR0_9MICO</name>
<dbReference type="InterPro" id="IPR011611">
    <property type="entry name" value="PfkB_dom"/>
</dbReference>
<evidence type="ECO:0000256" key="1">
    <source>
        <dbReference type="ARBA" id="ARBA00010688"/>
    </source>
</evidence>
<evidence type="ECO:0000313" key="9">
    <source>
        <dbReference type="Proteomes" id="UP000774283"/>
    </source>
</evidence>
<organism evidence="8 9">
    <name type="scientific">Sanguibacter hominis ATCC BAA-789</name>
    <dbReference type="NCBI Taxonomy" id="1312740"/>
    <lineage>
        <taxon>Bacteria</taxon>
        <taxon>Bacillati</taxon>
        <taxon>Actinomycetota</taxon>
        <taxon>Actinomycetes</taxon>
        <taxon>Micrococcales</taxon>
        <taxon>Sanguibacteraceae</taxon>
        <taxon>Sanguibacter</taxon>
    </lineage>
</organism>
<sequence>METSRSDDAAPRLCVLAAEPLLTVTIEASGHEVDVPEVHVHAGGQGLWISRMAASLGATVTVCGPFGGETGSVLAHLAEQESFDVRTTTGPSNGAYVHDRRDGERREIARMPSPLLDRHCLDDLYGTVLVASLDADVCVLTGTEESSNVPPSFFGRLAHDLRAAGRIVVADLSRGQAKAVMDVDGVILKISHEEMVEGGFADDDTLDSLRAAAEKLVADGLGGVVLSRAHEPALVVTGENVATVTTPPITTVDHRGAGDSMTAGIAVGVGRGESLASAARLGAAAGALNVTRRGLGTGRREQIERYAQQVRVDLLD</sequence>
<feature type="domain" description="Carbohydrate kinase PfkB" evidence="7">
    <location>
        <begin position="32"/>
        <end position="297"/>
    </location>
</feature>
<dbReference type="AlphaFoldDB" id="A0A9X5INR0"/>
<dbReference type="EMBL" id="JAAXOW010000001">
    <property type="protein sequence ID" value="NKX92402.1"/>
    <property type="molecule type" value="Genomic_DNA"/>
</dbReference>
<proteinExistence type="inferred from homology"/>
<dbReference type="RefSeq" id="WP_168446438.1">
    <property type="nucleotide sequence ID" value="NZ_JAAXOW010000001.1"/>
</dbReference>
<comment type="similarity">
    <text evidence="1">Belongs to the carbohydrate kinase PfkB family.</text>
</comment>
<dbReference type="InterPro" id="IPR017583">
    <property type="entry name" value="Tagatose/fructose_Pkinase"/>
</dbReference>
<keyword evidence="3" id="KW-0547">Nucleotide-binding</keyword>
<keyword evidence="9" id="KW-1185">Reference proteome</keyword>
<dbReference type="SUPFAM" id="SSF53613">
    <property type="entry name" value="Ribokinase-like"/>
    <property type="match status" value="1"/>
</dbReference>
<dbReference type="GO" id="GO:0008443">
    <property type="term" value="F:phosphofructokinase activity"/>
    <property type="evidence" value="ECO:0007669"/>
    <property type="project" value="TreeGrafter"/>
</dbReference>
<comment type="caution">
    <text evidence="8">The sequence shown here is derived from an EMBL/GenBank/DDBJ whole genome shotgun (WGS) entry which is preliminary data.</text>
</comment>
<dbReference type="Pfam" id="PF00294">
    <property type="entry name" value="PfkB"/>
    <property type="match status" value="1"/>
</dbReference>
<dbReference type="GO" id="GO:0005829">
    <property type="term" value="C:cytosol"/>
    <property type="evidence" value="ECO:0007669"/>
    <property type="project" value="TreeGrafter"/>
</dbReference>